<dbReference type="GO" id="GO:0009229">
    <property type="term" value="P:thiamine diphosphate biosynthetic process"/>
    <property type="evidence" value="ECO:0007669"/>
    <property type="project" value="InterPro"/>
</dbReference>
<dbReference type="CDD" id="cd07995">
    <property type="entry name" value="TPK"/>
    <property type="match status" value="1"/>
</dbReference>
<evidence type="ECO:0000256" key="1">
    <source>
        <dbReference type="ARBA" id="ARBA00022679"/>
    </source>
</evidence>
<dbReference type="SUPFAM" id="SSF63999">
    <property type="entry name" value="Thiamin pyrophosphokinase, catalytic domain"/>
    <property type="match status" value="1"/>
</dbReference>
<dbReference type="SUPFAM" id="SSF63862">
    <property type="entry name" value="Thiamin pyrophosphokinase, substrate-binding domain"/>
    <property type="match status" value="1"/>
</dbReference>
<dbReference type="GO" id="GO:0004788">
    <property type="term" value="F:thiamine diphosphokinase activity"/>
    <property type="evidence" value="ECO:0007669"/>
    <property type="project" value="UniProtKB-UniRule"/>
</dbReference>
<evidence type="ECO:0000259" key="7">
    <source>
        <dbReference type="Pfam" id="PF04265"/>
    </source>
</evidence>
<dbReference type="GO" id="GO:0016301">
    <property type="term" value="F:kinase activity"/>
    <property type="evidence" value="ECO:0007669"/>
    <property type="project" value="UniProtKB-KW"/>
</dbReference>
<keyword evidence="4" id="KW-0067">ATP-binding</keyword>
<dbReference type="AlphaFoldDB" id="A0A1U7DM96"/>
<evidence type="ECO:0000313" key="8">
    <source>
        <dbReference type="EMBL" id="APX90999.1"/>
    </source>
</evidence>
<keyword evidence="2" id="KW-0547">Nucleotide-binding</keyword>
<evidence type="ECO:0000313" key="9">
    <source>
        <dbReference type="Proteomes" id="UP000187266"/>
    </source>
</evidence>
<dbReference type="InterPro" id="IPR006282">
    <property type="entry name" value="Thi_PPkinase"/>
</dbReference>
<proteinExistence type="predicted"/>
<dbReference type="GO" id="GO:0006772">
    <property type="term" value="P:thiamine metabolic process"/>
    <property type="evidence" value="ECO:0007669"/>
    <property type="project" value="UniProtKB-UniRule"/>
</dbReference>
<dbReference type="STRING" id="1267768.BV394_05990"/>
<dbReference type="InterPro" id="IPR053149">
    <property type="entry name" value="TPK"/>
</dbReference>
<protein>
    <recommendedName>
        <fullName evidence="5">Thiamine diphosphokinase</fullName>
        <ecNumber evidence="5">2.7.6.2</ecNumber>
    </recommendedName>
</protein>
<evidence type="ECO:0000256" key="5">
    <source>
        <dbReference type="NCBIfam" id="TIGR01378"/>
    </source>
</evidence>
<name>A0A1U7DM96_9RHOB</name>
<dbReference type="InterPro" id="IPR007373">
    <property type="entry name" value="Thiamin_PyroPKinase_B1-bd"/>
</dbReference>
<dbReference type="PANTHER" id="PTHR41299:SF1">
    <property type="entry name" value="THIAMINE PYROPHOSPHOKINASE"/>
    <property type="match status" value="1"/>
</dbReference>
<dbReference type="Gene3D" id="3.40.50.10240">
    <property type="entry name" value="Thiamin pyrophosphokinase, catalytic domain"/>
    <property type="match status" value="1"/>
</dbReference>
<feature type="domain" description="Thiamin pyrophosphokinase thiamin-binding" evidence="7">
    <location>
        <begin position="149"/>
        <end position="198"/>
    </location>
</feature>
<dbReference type="GO" id="GO:0005524">
    <property type="term" value="F:ATP binding"/>
    <property type="evidence" value="ECO:0007669"/>
    <property type="project" value="UniProtKB-KW"/>
</dbReference>
<dbReference type="Pfam" id="PF04265">
    <property type="entry name" value="TPK_B1_binding"/>
    <property type="match status" value="1"/>
</dbReference>
<keyword evidence="9" id="KW-1185">Reference proteome</keyword>
<evidence type="ECO:0000256" key="2">
    <source>
        <dbReference type="ARBA" id="ARBA00022741"/>
    </source>
</evidence>
<evidence type="ECO:0000256" key="4">
    <source>
        <dbReference type="ARBA" id="ARBA00022840"/>
    </source>
</evidence>
<dbReference type="Proteomes" id="UP000187266">
    <property type="component" value="Chromosome"/>
</dbReference>
<reference evidence="8 9" key="1">
    <citation type="submission" date="2017-01" db="EMBL/GenBank/DDBJ databases">
        <title>Genomic analysis of Xuhuaishuia manganoxidans DY6-4.</title>
        <authorList>
            <person name="Wang X."/>
        </authorList>
    </citation>
    <scope>NUCLEOTIDE SEQUENCE [LARGE SCALE GENOMIC DNA]</scope>
    <source>
        <strain evidence="8 9">DY6-4</strain>
    </source>
</reference>
<dbReference type="PANTHER" id="PTHR41299">
    <property type="entry name" value="THIAMINE PYROPHOSPHOKINASE"/>
    <property type="match status" value="1"/>
</dbReference>
<evidence type="ECO:0000256" key="3">
    <source>
        <dbReference type="ARBA" id="ARBA00022777"/>
    </source>
</evidence>
<sequence>MIPRIVRDVTQMTLLGAGKASPADLNRALLEAPILVGLDGGGDQAIKLGHTPALVTGDLDSLGAEARAHLGEGRILCTPDQDSTDLDKALEVLPDALLLCLGVSGARLDHTLATISTLVRNPARRIVVIAEDDIVFLAPRQMRMELAPGSRLSLFPMVPLRAESRGLEWPLDGLDLSPNGRIGTSNRVTGPVSLSVSDPGLVVLLERGAGDGAWRGENALRQAMAVMAAPTGW</sequence>
<dbReference type="NCBIfam" id="TIGR01378">
    <property type="entry name" value="thi_PPkinase"/>
    <property type="match status" value="1"/>
</dbReference>
<organism evidence="8 9">
    <name type="scientific">Brevirhabdus pacifica</name>
    <dbReference type="NCBI Taxonomy" id="1267768"/>
    <lineage>
        <taxon>Bacteria</taxon>
        <taxon>Pseudomonadati</taxon>
        <taxon>Pseudomonadota</taxon>
        <taxon>Alphaproteobacteria</taxon>
        <taxon>Rhodobacterales</taxon>
        <taxon>Paracoccaceae</taxon>
        <taxon>Brevirhabdus</taxon>
    </lineage>
</organism>
<dbReference type="EC" id="2.7.6.2" evidence="5"/>
<dbReference type="InterPro" id="IPR007371">
    <property type="entry name" value="TPK_catalytic"/>
</dbReference>
<dbReference type="GO" id="GO:0030975">
    <property type="term" value="F:thiamine binding"/>
    <property type="evidence" value="ECO:0007669"/>
    <property type="project" value="InterPro"/>
</dbReference>
<accession>A0A1U7DM96</accession>
<keyword evidence="3" id="KW-0418">Kinase</keyword>
<dbReference type="Pfam" id="PF04263">
    <property type="entry name" value="TPK_catalytic"/>
    <property type="match status" value="1"/>
</dbReference>
<dbReference type="InterPro" id="IPR036371">
    <property type="entry name" value="TPK_B1-bd_sf"/>
</dbReference>
<evidence type="ECO:0000259" key="6">
    <source>
        <dbReference type="Pfam" id="PF04263"/>
    </source>
</evidence>
<dbReference type="RefSeq" id="WP_076981015.1">
    <property type="nucleotide sequence ID" value="NZ_CP019124.1"/>
</dbReference>
<dbReference type="InterPro" id="IPR036759">
    <property type="entry name" value="TPK_catalytic_sf"/>
</dbReference>
<dbReference type="EMBL" id="CP019124">
    <property type="protein sequence ID" value="APX90999.1"/>
    <property type="molecule type" value="Genomic_DNA"/>
</dbReference>
<feature type="domain" description="Thiamin pyrophosphokinase catalytic" evidence="6">
    <location>
        <begin position="28"/>
        <end position="125"/>
    </location>
</feature>
<keyword evidence="1" id="KW-0808">Transferase</keyword>
<gene>
    <name evidence="8" type="ORF">BV394_05990</name>
</gene>